<dbReference type="AlphaFoldDB" id="A0A845BIQ7"/>
<feature type="domain" description="Zorya protein ZorC EH" evidence="2">
    <location>
        <begin position="132"/>
        <end position="479"/>
    </location>
</feature>
<reference evidence="3 4" key="1">
    <citation type="submission" date="2019-03" db="EMBL/GenBank/DDBJ databases">
        <title>Roseomonas sp. a novel Roseomonas species isolated from Sea whip Gorgonian.</title>
        <authorList>
            <person name="Li F."/>
            <person name="Pan X."/>
            <person name="Huang S."/>
            <person name="Li Z."/>
            <person name="Meng B."/>
        </authorList>
    </citation>
    <scope>NUCLEOTIDE SEQUENCE [LARGE SCALE GENOMIC DNA]</scope>
    <source>
        <strain evidence="3 4">M0104</strain>
    </source>
</reference>
<dbReference type="Proteomes" id="UP000460715">
    <property type="component" value="Unassembled WGS sequence"/>
</dbReference>
<comment type="caution">
    <text evidence="3">The sequence shown here is derived from an EMBL/GenBank/DDBJ whole genome shotgun (WGS) entry which is preliminary data.</text>
</comment>
<sequence length="491" mass="53062">MASSADGHRMIGGTEPLGGASGPALAGELQVGIPRPKRIPVRMPQLSLAVERIERRFGAVDGAGQAAQRDVLEEARRALQPGGGGVAALGRRALKAVPHLLWGPARVPLDAPTLRAWLGRIDKGWGQAPPRLWYHYILHIDPTDAASLELGAWLATRQEKLSESAQAVSRCYALLEPGQALSTLAAAVCDGQDPVADIATAGVAADALRRSRLAVAVVTAAADTLRRRKPRDPSPMQVIGTFLGAQLGEVLKQADCSAQEGDAAAAAAAEAAVAWCIGMGESDERVQGVLDFVLGLLGDPRTRTRPPRWSHPTISEATRQQVDSWLSRQTFEAFFRVVDATLLRGGDVETRQKWAARKAFWRTYLPQVRKAWLICAPNAALEARKLRVRCGQFVGQNVLTDHSGLLLEIGTSAGYAITALEMSHVGRAVFWAPGAPGLPGAFERQYDRGDILSRAKTLSRDDRTTKVFALTHQGNWPEHFRRRIAERTGIQ</sequence>
<evidence type="ECO:0000256" key="1">
    <source>
        <dbReference type="SAM" id="MobiDB-lite"/>
    </source>
</evidence>
<evidence type="ECO:0000259" key="2">
    <source>
        <dbReference type="Pfam" id="PF15611"/>
    </source>
</evidence>
<feature type="region of interest" description="Disordered" evidence="1">
    <location>
        <begin position="1"/>
        <end position="23"/>
    </location>
</feature>
<dbReference type="EMBL" id="SNVJ01000032">
    <property type="protein sequence ID" value="MXP65954.1"/>
    <property type="molecule type" value="Genomic_DNA"/>
</dbReference>
<proteinExistence type="predicted"/>
<organism evidence="3 4">
    <name type="scientific">Teichococcus coralli</name>
    <dbReference type="NCBI Taxonomy" id="2545983"/>
    <lineage>
        <taxon>Bacteria</taxon>
        <taxon>Pseudomonadati</taxon>
        <taxon>Pseudomonadota</taxon>
        <taxon>Alphaproteobacteria</taxon>
        <taxon>Acetobacterales</taxon>
        <taxon>Roseomonadaceae</taxon>
        <taxon>Roseomonas</taxon>
    </lineage>
</organism>
<protein>
    <recommendedName>
        <fullName evidence="2">Zorya protein ZorC EH domain-containing protein</fullName>
    </recommendedName>
</protein>
<gene>
    <name evidence="3" type="ORF">E0493_21640</name>
</gene>
<dbReference type="Pfam" id="PF15611">
    <property type="entry name" value="EH_Signature"/>
    <property type="match status" value="1"/>
</dbReference>
<name>A0A845BIQ7_9PROT</name>
<dbReference type="InterPro" id="IPR028943">
    <property type="entry name" value="ZorC_EH_Signature_dom"/>
</dbReference>
<keyword evidence="4" id="KW-1185">Reference proteome</keyword>
<evidence type="ECO:0000313" key="3">
    <source>
        <dbReference type="EMBL" id="MXP65954.1"/>
    </source>
</evidence>
<evidence type="ECO:0000313" key="4">
    <source>
        <dbReference type="Proteomes" id="UP000460715"/>
    </source>
</evidence>
<accession>A0A845BIQ7</accession>